<feature type="chain" id="PRO_5012733955" description="Mechanosensitive ion channel protein MscS" evidence="9">
    <location>
        <begin position="25"/>
        <end position="698"/>
    </location>
</feature>
<keyword evidence="9" id="KW-0732">Signal</keyword>
<sequence length="698" mass="77187">MRDYFHHYLLGFILWLMCALPGYAADTLTANALLDDLRRQVDAAEQTFAQNKDDVTQLEQLATASTHLAQQAQTCLSDYTQNQTQAQQAIESLGAASSDDLPDIKNKRKELEQSRQAAEKVLSQCRLFSLRINTLLEEISKSRQTLLHDQLLTPTHSILSHLEALLQPGVWKLDIINTANTLWQPEIAWLNLPIALLYGVGGLMLGLFWRKRARNTHQARQLALTTTSPTLGQTWRYGQQFMPYLLSLACVLIAFQLHPLGIPPLPDNDLLGLAHIVGGTLLALGLIRVLWLLSGRLAFLRYTRLYLLAVVALLVAIGSLWLGYRNFAHLLISGVTGSLVVLLTAWLLLQIPKEIFDGLDEGRAPWQQHIRQHLGLRTNQFVPGMVWLRLTLALSITGISVLLLLRLWGMPEQYLTLLLNRLDSGFEIAGFKLEPLRIIGGLLVIALLISMTHVLKTHVAENWLQRTGLSRGAQETATTVSGYIGILLAILLGLSVAGIEFKNLAIIAGALSVGIGFGLQNIVNNFVSGLILLFERPIRKGDWIKVGNAEGYVRDISIRSTTIQAFDHSDIIVPNSEIISGQVTNMMLNDNVGRIIIPISVAYGSDSERVMHILQAVADAHPTVVKSDEAMRINVLCRGFGEESLKFELRCFVTNIEARTGVTSDLNLAIDKAFRQDGIEIPASRLGLHRVAAASDNV</sequence>
<evidence type="ECO:0000256" key="2">
    <source>
        <dbReference type="ARBA" id="ARBA00008017"/>
    </source>
</evidence>
<reference evidence="12 13" key="1">
    <citation type="submission" date="2017-01" db="EMBL/GenBank/DDBJ databases">
        <title>Novel large sulfur bacteria in the metagenomes of groundwater-fed chemosynthetic microbial mats in the Lake Huron basin.</title>
        <authorList>
            <person name="Sharrar A.M."/>
            <person name="Flood B.E."/>
            <person name="Bailey J.V."/>
            <person name="Jones D.S."/>
            <person name="Biddanda B."/>
            <person name="Ruberg S.A."/>
            <person name="Marcus D.N."/>
            <person name="Dick G.J."/>
        </authorList>
    </citation>
    <scope>NUCLEOTIDE SEQUENCE [LARGE SCALE GENOMIC DNA]</scope>
    <source>
        <strain evidence="12">A8</strain>
    </source>
</reference>
<comment type="caution">
    <text evidence="12">The sequence shown here is derived from an EMBL/GenBank/DDBJ whole genome shotgun (WGS) entry which is preliminary data.</text>
</comment>
<dbReference type="InterPro" id="IPR023408">
    <property type="entry name" value="MscS_beta-dom_sf"/>
</dbReference>
<feature type="transmembrane region" description="Helical" evidence="8">
    <location>
        <begin position="330"/>
        <end position="349"/>
    </location>
</feature>
<dbReference type="SUPFAM" id="SSF82689">
    <property type="entry name" value="Mechanosensitive channel protein MscS (YggB), C-terminal domain"/>
    <property type="match status" value="1"/>
</dbReference>
<evidence type="ECO:0000256" key="4">
    <source>
        <dbReference type="ARBA" id="ARBA00022692"/>
    </source>
</evidence>
<keyword evidence="6 8" id="KW-0472">Membrane</keyword>
<dbReference type="Gene3D" id="3.30.70.100">
    <property type="match status" value="1"/>
</dbReference>
<feature type="transmembrane region" description="Helical" evidence="8">
    <location>
        <begin position="241"/>
        <end position="258"/>
    </location>
</feature>
<comment type="similarity">
    <text evidence="2">Belongs to the MscS (TC 1.A.23) family.</text>
</comment>
<dbReference type="SUPFAM" id="SSF82861">
    <property type="entry name" value="Mechanosensitive channel protein MscS (YggB), transmembrane region"/>
    <property type="match status" value="1"/>
</dbReference>
<feature type="transmembrane region" description="Helical" evidence="8">
    <location>
        <begin position="187"/>
        <end position="209"/>
    </location>
</feature>
<dbReference type="SUPFAM" id="SSF50182">
    <property type="entry name" value="Sm-like ribonucleoproteins"/>
    <property type="match status" value="1"/>
</dbReference>
<evidence type="ECO:0000256" key="9">
    <source>
        <dbReference type="SAM" id="SignalP"/>
    </source>
</evidence>
<dbReference type="Proteomes" id="UP000192491">
    <property type="component" value="Unassembled WGS sequence"/>
</dbReference>
<evidence type="ECO:0000256" key="7">
    <source>
        <dbReference type="SAM" id="Coils"/>
    </source>
</evidence>
<dbReference type="InterPro" id="IPR006685">
    <property type="entry name" value="MscS_channel_2nd"/>
</dbReference>
<feature type="transmembrane region" description="Helical" evidence="8">
    <location>
        <begin position="505"/>
        <end position="534"/>
    </location>
</feature>
<feature type="signal peptide" evidence="9">
    <location>
        <begin position="1"/>
        <end position="24"/>
    </location>
</feature>
<comment type="subcellular location">
    <subcellularLocation>
        <location evidence="1">Cell membrane</location>
        <topology evidence="1">Multi-pass membrane protein</topology>
    </subcellularLocation>
</comment>
<feature type="transmembrane region" description="Helical" evidence="8">
    <location>
        <begin position="476"/>
        <end position="499"/>
    </location>
</feature>
<keyword evidence="5 8" id="KW-1133">Transmembrane helix</keyword>
<evidence type="ECO:0000313" key="12">
    <source>
        <dbReference type="EMBL" id="OQX09816.1"/>
    </source>
</evidence>
<dbReference type="EMBL" id="MTEJ01000131">
    <property type="protein sequence ID" value="OQX09816.1"/>
    <property type="molecule type" value="Genomic_DNA"/>
</dbReference>
<feature type="transmembrane region" description="Helical" evidence="8">
    <location>
        <begin position="386"/>
        <end position="408"/>
    </location>
</feature>
<evidence type="ECO:0000256" key="8">
    <source>
        <dbReference type="SAM" id="Phobius"/>
    </source>
</evidence>
<dbReference type="AlphaFoldDB" id="A0A1Y1QN86"/>
<evidence type="ECO:0000256" key="3">
    <source>
        <dbReference type="ARBA" id="ARBA00022475"/>
    </source>
</evidence>
<evidence type="ECO:0000313" key="13">
    <source>
        <dbReference type="Proteomes" id="UP000192491"/>
    </source>
</evidence>
<dbReference type="InterPro" id="IPR011066">
    <property type="entry name" value="MscS_channel_C_sf"/>
</dbReference>
<dbReference type="Pfam" id="PF00924">
    <property type="entry name" value="MS_channel_2nd"/>
    <property type="match status" value="1"/>
</dbReference>
<dbReference type="Gene3D" id="1.10.287.1260">
    <property type="match status" value="1"/>
</dbReference>
<feature type="domain" description="Mechanosensitive ion channel MscS" evidence="10">
    <location>
        <begin position="521"/>
        <end position="586"/>
    </location>
</feature>
<protein>
    <recommendedName>
        <fullName evidence="14">Mechanosensitive ion channel protein MscS</fullName>
    </recommendedName>
</protein>
<keyword evidence="4 8" id="KW-0812">Transmembrane</keyword>
<dbReference type="GO" id="GO:0008381">
    <property type="term" value="F:mechanosensitive monoatomic ion channel activity"/>
    <property type="evidence" value="ECO:0007669"/>
    <property type="project" value="UniProtKB-ARBA"/>
</dbReference>
<evidence type="ECO:0000256" key="6">
    <source>
        <dbReference type="ARBA" id="ARBA00023136"/>
    </source>
</evidence>
<keyword evidence="7" id="KW-0175">Coiled coil</keyword>
<feature type="transmembrane region" description="Helical" evidence="8">
    <location>
        <begin position="436"/>
        <end position="455"/>
    </location>
</feature>
<organism evidence="12 13">
    <name type="scientific">Thiothrix lacustris</name>
    <dbReference type="NCBI Taxonomy" id="525917"/>
    <lineage>
        <taxon>Bacteria</taxon>
        <taxon>Pseudomonadati</taxon>
        <taxon>Pseudomonadota</taxon>
        <taxon>Gammaproteobacteria</taxon>
        <taxon>Thiotrichales</taxon>
        <taxon>Thiotrichaceae</taxon>
        <taxon>Thiothrix</taxon>
    </lineage>
</organism>
<evidence type="ECO:0000259" key="10">
    <source>
        <dbReference type="Pfam" id="PF00924"/>
    </source>
</evidence>
<evidence type="ECO:0000259" key="11">
    <source>
        <dbReference type="Pfam" id="PF21082"/>
    </source>
</evidence>
<dbReference type="PANTHER" id="PTHR30347">
    <property type="entry name" value="POTASSIUM CHANNEL RELATED"/>
    <property type="match status" value="1"/>
</dbReference>
<name>A0A1Y1QN86_9GAMM</name>
<dbReference type="InterPro" id="IPR010920">
    <property type="entry name" value="LSM_dom_sf"/>
</dbReference>
<feature type="domain" description="Mechanosensitive ion channel MscS C-terminal" evidence="11">
    <location>
        <begin position="596"/>
        <end position="681"/>
    </location>
</feature>
<dbReference type="InterPro" id="IPR049278">
    <property type="entry name" value="MS_channel_C"/>
</dbReference>
<dbReference type="InterPro" id="IPR011014">
    <property type="entry name" value="MscS_channel_TM-2"/>
</dbReference>
<accession>A0A1Y1QN86</accession>
<evidence type="ECO:0000256" key="1">
    <source>
        <dbReference type="ARBA" id="ARBA00004651"/>
    </source>
</evidence>
<dbReference type="GO" id="GO:0005886">
    <property type="term" value="C:plasma membrane"/>
    <property type="evidence" value="ECO:0007669"/>
    <property type="project" value="UniProtKB-SubCell"/>
</dbReference>
<dbReference type="PANTHER" id="PTHR30347:SF1">
    <property type="entry name" value="MECHANOSENSITIVE CHANNEL MSCK"/>
    <property type="match status" value="1"/>
</dbReference>
<evidence type="ECO:0000256" key="5">
    <source>
        <dbReference type="ARBA" id="ARBA00022989"/>
    </source>
</evidence>
<feature type="transmembrane region" description="Helical" evidence="8">
    <location>
        <begin position="270"/>
        <end position="293"/>
    </location>
</feature>
<gene>
    <name evidence="12" type="ORF">BWK73_21800</name>
</gene>
<dbReference type="InterPro" id="IPR052702">
    <property type="entry name" value="MscS-like_channel"/>
</dbReference>
<feature type="transmembrane region" description="Helical" evidence="8">
    <location>
        <begin position="305"/>
        <end position="324"/>
    </location>
</feature>
<feature type="coiled-coil region" evidence="7">
    <location>
        <begin position="34"/>
        <end position="61"/>
    </location>
</feature>
<evidence type="ECO:0008006" key="14">
    <source>
        <dbReference type="Google" id="ProtNLM"/>
    </source>
</evidence>
<dbReference type="Gene3D" id="2.30.30.60">
    <property type="match status" value="1"/>
</dbReference>
<dbReference type="Pfam" id="PF21082">
    <property type="entry name" value="MS_channel_3rd"/>
    <property type="match status" value="1"/>
</dbReference>
<proteinExistence type="inferred from homology"/>
<keyword evidence="3" id="KW-1003">Cell membrane</keyword>